<comment type="caution">
    <text evidence="6">The sequence shown here is derived from an EMBL/GenBank/DDBJ whole genome shotgun (WGS) entry which is preliminary data.</text>
</comment>
<dbReference type="EMBL" id="JBHSAF010000007">
    <property type="protein sequence ID" value="MFC3913387.1"/>
    <property type="molecule type" value="Genomic_DNA"/>
</dbReference>
<organism evidence="6 7">
    <name type="scientific">Pseudaeromonas sharmana</name>
    <dbReference type="NCBI Taxonomy" id="328412"/>
    <lineage>
        <taxon>Bacteria</taxon>
        <taxon>Pseudomonadati</taxon>
        <taxon>Pseudomonadota</taxon>
        <taxon>Gammaproteobacteria</taxon>
        <taxon>Aeromonadales</taxon>
        <taxon>Aeromonadaceae</taxon>
        <taxon>Pseudaeromonas</taxon>
    </lineage>
</organism>
<dbReference type="PANTHER" id="PTHR30146:SF95">
    <property type="entry name" value="RIBOSE OPERON REPRESSOR"/>
    <property type="match status" value="1"/>
</dbReference>
<dbReference type="SUPFAM" id="SSF53822">
    <property type="entry name" value="Periplasmic binding protein-like I"/>
    <property type="match status" value="1"/>
</dbReference>
<dbReference type="Pfam" id="PF13377">
    <property type="entry name" value="Peripla_BP_3"/>
    <property type="match status" value="1"/>
</dbReference>
<dbReference type="InterPro" id="IPR028082">
    <property type="entry name" value="Peripla_BP_I"/>
</dbReference>
<accession>A0ABV8CMF7</accession>
<dbReference type="InterPro" id="IPR000843">
    <property type="entry name" value="HTH_LacI"/>
</dbReference>
<dbReference type="Proteomes" id="UP001595692">
    <property type="component" value="Unassembled WGS sequence"/>
</dbReference>
<evidence type="ECO:0000256" key="4">
    <source>
        <dbReference type="ARBA" id="ARBA00023163"/>
    </source>
</evidence>
<protein>
    <submittedName>
        <fullName evidence="6">LacI family DNA-binding transcriptional regulator</fullName>
    </submittedName>
</protein>
<evidence type="ECO:0000313" key="6">
    <source>
        <dbReference type="EMBL" id="MFC3913387.1"/>
    </source>
</evidence>
<dbReference type="PANTHER" id="PTHR30146">
    <property type="entry name" value="LACI-RELATED TRANSCRIPTIONAL REPRESSOR"/>
    <property type="match status" value="1"/>
</dbReference>
<keyword evidence="7" id="KW-1185">Reference proteome</keyword>
<evidence type="ECO:0000256" key="2">
    <source>
        <dbReference type="ARBA" id="ARBA00023015"/>
    </source>
</evidence>
<dbReference type="RefSeq" id="WP_377151696.1">
    <property type="nucleotide sequence ID" value="NZ_JBHSAF010000007.1"/>
</dbReference>
<keyword evidence="1" id="KW-0678">Repressor</keyword>
<dbReference type="SMART" id="SM00354">
    <property type="entry name" value="HTH_LACI"/>
    <property type="match status" value="1"/>
</dbReference>
<dbReference type="Gene3D" id="3.40.50.2300">
    <property type="match status" value="2"/>
</dbReference>
<keyword evidence="2" id="KW-0805">Transcription regulation</keyword>
<feature type="domain" description="HTH lacI-type" evidence="5">
    <location>
        <begin position="13"/>
        <end position="63"/>
    </location>
</feature>
<evidence type="ECO:0000256" key="3">
    <source>
        <dbReference type="ARBA" id="ARBA00023125"/>
    </source>
</evidence>
<dbReference type="Pfam" id="PF00356">
    <property type="entry name" value="LacI"/>
    <property type="match status" value="1"/>
</dbReference>
<dbReference type="InterPro" id="IPR010982">
    <property type="entry name" value="Lambda_DNA-bd_dom_sf"/>
</dbReference>
<reference evidence="7" key="1">
    <citation type="journal article" date="2019" name="Int. J. Syst. Evol. Microbiol.">
        <title>The Global Catalogue of Microorganisms (GCM) 10K type strain sequencing project: providing services to taxonomists for standard genome sequencing and annotation.</title>
        <authorList>
            <consortium name="The Broad Institute Genomics Platform"/>
            <consortium name="The Broad Institute Genome Sequencing Center for Infectious Disease"/>
            <person name="Wu L."/>
            <person name="Ma J."/>
        </authorList>
    </citation>
    <scope>NUCLEOTIDE SEQUENCE [LARGE SCALE GENOMIC DNA]</scope>
    <source>
        <strain evidence="7">CCUG 54939</strain>
    </source>
</reference>
<dbReference type="SUPFAM" id="SSF47413">
    <property type="entry name" value="lambda repressor-like DNA-binding domains"/>
    <property type="match status" value="1"/>
</dbReference>
<evidence type="ECO:0000259" key="5">
    <source>
        <dbReference type="PROSITE" id="PS50932"/>
    </source>
</evidence>
<name>A0ABV8CMF7_9GAMM</name>
<evidence type="ECO:0000256" key="1">
    <source>
        <dbReference type="ARBA" id="ARBA00022491"/>
    </source>
</evidence>
<dbReference type="CDD" id="cd06278">
    <property type="entry name" value="PBP1_LacI-like"/>
    <property type="match status" value="1"/>
</dbReference>
<gene>
    <name evidence="6" type="ORF">ACFOSS_07920</name>
</gene>
<keyword evidence="4" id="KW-0804">Transcription</keyword>
<dbReference type="CDD" id="cd01392">
    <property type="entry name" value="HTH_LacI"/>
    <property type="match status" value="1"/>
</dbReference>
<dbReference type="GO" id="GO:0003677">
    <property type="term" value="F:DNA binding"/>
    <property type="evidence" value="ECO:0007669"/>
    <property type="project" value="UniProtKB-KW"/>
</dbReference>
<evidence type="ECO:0000313" key="7">
    <source>
        <dbReference type="Proteomes" id="UP001595692"/>
    </source>
</evidence>
<sequence>MSPLSVPLEKRFVSAVQVAELAGVSRSAVSRTFTAGASVSARTRAKVLAAAQELGYQVNHLARCLHDTSRIVSLITTDISTPFQASFLDQLTRALQQIDKVAMVINTKGDEQSVAAALEQTLGFRAEASIILSGQPQKALIDKCLTNGQRVILVNRDYDHPQAENIRIDNEGTARAALAILQQQGCRRVALIASAVGSVGLLARERGFVAAAAEAGLSVEVVRYGDTAYASGVAMAGMLQRQPEGVFCVTDLLACGFLDEMRRRGVKVPEEMVLVGFDDIEQARWHAYQLTTFCQPQQQMVQHIMARLQAPFGAFPNDYRCPLQPVWRDTTRAVPPLAIDS</sequence>
<proteinExistence type="predicted"/>
<dbReference type="InterPro" id="IPR046335">
    <property type="entry name" value="LacI/GalR-like_sensor"/>
</dbReference>
<keyword evidence="3 6" id="KW-0238">DNA-binding</keyword>
<dbReference type="PROSITE" id="PS50932">
    <property type="entry name" value="HTH_LACI_2"/>
    <property type="match status" value="1"/>
</dbReference>
<dbReference type="Gene3D" id="1.10.260.40">
    <property type="entry name" value="lambda repressor-like DNA-binding domains"/>
    <property type="match status" value="1"/>
</dbReference>